<proteinExistence type="predicted"/>
<keyword evidence="3" id="KW-1185">Reference proteome</keyword>
<evidence type="ECO:0000313" key="2">
    <source>
        <dbReference type="EMBL" id="MCO1333130.1"/>
    </source>
</evidence>
<gene>
    <name evidence="2" type="ORF">MO867_02135</name>
</gene>
<dbReference type="RefSeq" id="WP_252464299.1">
    <property type="nucleotide sequence ID" value="NZ_JALBWM010000005.1"/>
</dbReference>
<feature type="domain" description="Gp5/Type VI secretion system Vgr protein OB-fold" evidence="1">
    <location>
        <begin position="19"/>
        <end position="85"/>
    </location>
</feature>
<dbReference type="EMBL" id="JALBWM010000005">
    <property type="protein sequence ID" value="MCO1333130.1"/>
    <property type="molecule type" value="Genomic_DNA"/>
</dbReference>
<dbReference type="Gene3D" id="6.20.150.10">
    <property type="match status" value="1"/>
</dbReference>
<protein>
    <submittedName>
        <fullName evidence="2">Phage baseplate assembly protein V</fullName>
    </submittedName>
</protein>
<dbReference type="NCBIfam" id="TIGR01644">
    <property type="entry name" value="phage_P2_V"/>
    <property type="match status" value="1"/>
</dbReference>
<name>A0A9X2EK78_9GAMM</name>
<organism evidence="2 3">
    <name type="scientific">Microbulbifer okhotskensis</name>
    <dbReference type="NCBI Taxonomy" id="2926617"/>
    <lineage>
        <taxon>Bacteria</taxon>
        <taxon>Pseudomonadati</taxon>
        <taxon>Pseudomonadota</taxon>
        <taxon>Gammaproteobacteria</taxon>
        <taxon>Cellvibrionales</taxon>
        <taxon>Microbulbiferaceae</taxon>
        <taxon>Microbulbifer</taxon>
    </lineage>
</organism>
<dbReference type="Proteomes" id="UP001139028">
    <property type="component" value="Unassembled WGS sequence"/>
</dbReference>
<dbReference type="InterPro" id="IPR013046">
    <property type="entry name" value="GpV/Gp45"/>
</dbReference>
<accession>A0A9X2EK78</accession>
<sequence length="192" mass="20491">MIEFEITELNRRLANLIVLGKVVEADYTLTTPKLKIKAGDLKTAWLPMLTQRAGSDLSWWPLEVGEQVVVLSPSGELTQGVVLGAINQLAFPSIGNSADSHKQVYADGAVIEYNRKSHHLSATLPSGATTTLVSDGGVNITGDVVVTGNITASKDITDKTRSMQADRDIFNAHTHSGVRTGPATTAIPNQSQ</sequence>
<evidence type="ECO:0000259" key="1">
    <source>
        <dbReference type="Pfam" id="PF04717"/>
    </source>
</evidence>
<dbReference type="InterPro" id="IPR006531">
    <property type="entry name" value="Gp5/Vgr_OB"/>
</dbReference>
<evidence type="ECO:0000313" key="3">
    <source>
        <dbReference type="Proteomes" id="UP001139028"/>
    </source>
</evidence>
<reference evidence="2" key="1">
    <citation type="journal article" date="2022" name="Arch. Microbiol.">
        <title>Microbulbifer okhotskensis sp. nov., isolated from a deep bottom sediment of the Okhotsk Sea.</title>
        <authorList>
            <person name="Romanenko L."/>
            <person name="Kurilenko V."/>
            <person name="Otstavnykh N."/>
            <person name="Velansky P."/>
            <person name="Isaeva M."/>
            <person name="Mikhailov V."/>
        </authorList>
    </citation>
    <scope>NUCLEOTIDE SEQUENCE</scope>
    <source>
        <strain evidence="2">OS29</strain>
    </source>
</reference>
<dbReference type="Gene3D" id="2.40.50.230">
    <property type="entry name" value="Gp5 N-terminal domain"/>
    <property type="match status" value="1"/>
</dbReference>
<comment type="caution">
    <text evidence="2">The sequence shown here is derived from an EMBL/GenBank/DDBJ whole genome shotgun (WGS) entry which is preliminary data.</text>
</comment>
<dbReference type="Pfam" id="PF04717">
    <property type="entry name" value="Phage_base_V"/>
    <property type="match status" value="1"/>
</dbReference>
<dbReference type="InterPro" id="IPR037026">
    <property type="entry name" value="Vgr_OB-fold_dom_sf"/>
</dbReference>
<dbReference type="AlphaFoldDB" id="A0A9X2EK78"/>